<dbReference type="KEGG" id="msub:BK009_06105"/>
<evidence type="ECO:0000256" key="4">
    <source>
        <dbReference type="ARBA" id="ARBA00022801"/>
    </source>
</evidence>
<dbReference type="GO" id="GO:0003684">
    <property type="term" value="F:damaged DNA binding"/>
    <property type="evidence" value="ECO:0007669"/>
    <property type="project" value="InterPro"/>
</dbReference>
<evidence type="ECO:0000313" key="14">
    <source>
        <dbReference type="Proteomes" id="UP000232631"/>
    </source>
</evidence>
<protein>
    <submittedName>
        <fullName evidence="11">Formamidopyrimidine-DNA glycosylase</fullName>
    </submittedName>
    <submittedName>
        <fullName evidence="12">Fpg/Nei family DNA glycosylase</fullName>
    </submittedName>
</protein>
<dbReference type="Proteomes" id="UP000232631">
    <property type="component" value="Chromosome"/>
</dbReference>
<keyword evidence="6" id="KW-0234">DNA repair</keyword>
<organism evidence="11 14">
    <name type="scientific">Methanobacterium subterraneum</name>
    <dbReference type="NCBI Taxonomy" id="59277"/>
    <lineage>
        <taxon>Archaea</taxon>
        <taxon>Methanobacteriati</taxon>
        <taxon>Methanobacteriota</taxon>
        <taxon>Methanomada group</taxon>
        <taxon>Methanobacteria</taxon>
        <taxon>Methanobacteriales</taxon>
        <taxon>Methanobacteriaceae</taxon>
        <taxon>Methanobacterium</taxon>
    </lineage>
</organism>
<gene>
    <name evidence="11" type="ORF">BK009_06105</name>
    <name evidence="12" type="ORF">HA271_06795</name>
    <name evidence="13" type="ORF">HG719_01410</name>
</gene>
<dbReference type="PANTHER" id="PTHR22993">
    <property type="entry name" value="FORMAMIDOPYRIMIDINE-DNA GLYCOSYLASE"/>
    <property type="match status" value="1"/>
</dbReference>
<comment type="similarity">
    <text evidence="2">Belongs to the FPG family.</text>
</comment>
<evidence type="ECO:0000256" key="9">
    <source>
        <dbReference type="ARBA" id="ARBA00023295"/>
    </source>
</evidence>
<reference evidence="12" key="2">
    <citation type="journal article" date="2020" name="bioRxiv">
        <title>A rank-normalized archaeal taxonomy based on genome phylogeny resolves widespread incomplete and uneven classifications.</title>
        <authorList>
            <person name="Rinke C."/>
            <person name="Chuvochina M."/>
            <person name="Mussig A.J."/>
            <person name="Chaumeil P.-A."/>
            <person name="Waite D.W."/>
            <person name="Whitman W.B."/>
            <person name="Parks D.H."/>
            <person name="Hugenholtz P."/>
        </authorList>
    </citation>
    <scope>NUCLEOTIDE SEQUENCE</scope>
    <source>
        <strain evidence="12">UBA11802</strain>
    </source>
</reference>
<keyword evidence="5" id="KW-0238">DNA-binding</keyword>
<evidence type="ECO:0000313" key="15">
    <source>
        <dbReference type="Proteomes" id="UP000591058"/>
    </source>
</evidence>
<keyword evidence="7" id="KW-0456">Lyase</keyword>
<dbReference type="GO" id="GO:0006284">
    <property type="term" value="P:base-excision repair"/>
    <property type="evidence" value="ECO:0007669"/>
    <property type="project" value="InterPro"/>
</dbReference>
<name>A0A2H4VQC3_9EURY</name>
<keyword evidence="9" id="KW-0326">Glycosidase</keyword>
<dbReference type="PROSITE" id="PS51068">
    <property type="entry name" value="FPG_CAT"/>
    <property type="match status" value="1"/>
</dbReference>
<accession>A0A2H4VQC3</accession>
<reference evidence="11 14" key="1">
    <citation type="submission" date="2016-10" db="EMBL/GenBank/DDBJ databases">
        <title>Comparative genomics between deep and shallow subseafloor isolates.</title>
        <authorList>
            <person name="Ishii S."/>
            <person name="Miller J.R."/>
            <person name="Sutton G."/>
            <person name="Suzuki S."/>
            <person name="Methe B."/>
            <person name="Inagaki F."/>
            <person name="Imachi H."/>
        </authorList>
    </citation>
    <scope>NUCLEOTIDE SEQUENCE [LARGE SCALE GENOMIC DNA]</scope>
    <source>
        <strain evidence="11 14">A8p</strain>
    </source>
</reference>
<evidence type="ECO:0000313" key="13">
    <source>
        <dbReference type="EMBL" id="NMO08492.1"/>
    </source>
</evidence>
<evidence type="ECO:0000256" key="1">
    <source>
        <dbReference type="ARBA" id="ARBA00001668"/>
    </source>
</evidence>
<dbReference type="GO" id="GO:0008270">
    <property type="term" value="F:zinc ion binding"/>
    <property type="evidence" value="ECO:0007669"/>
    <property type="project" value="InterPro"/>
</dbReference>
<dbReference type="SMART" id="SM01232">
    <property type="entry name" value="H2TH"/>
    <property type="match status" value="1"/>
</dbReference>
<dbReference type="GO" id="GO:0003906">
    <property type="term" value="F:DNA-(apurinic or apyrimidinic site) endonuclease activity"/>
    <property type="evidence" value="ECO:0007669"/>
    <property type="project" value="InterPro"/>
</dbReference>
<evidence type="ECO:0000313" key="12">
    <source>
        <dbReference type="EMBL" id="HII84534.1"/>
    </source>
</evidence>
<evidence type="ECO:0000256" key="7">
    <source>
        <dbReference type="ARBA" id="ARBA00023239"/>
    </source>
</evidence>
<evidence type="ECO:0000256" key="6">
    <source>
        <dbReference type="ARBA" id="ARBA00023204"/>
    </source>
</evidence>
<dbReference type="InterPro" id="IPR035937">
    <property type="entry name" value="FPG_N"/>
</dbReference>
<evidence type="ECO:0000256" key="8">
    <source>
        <dbReference type="ARBA" id="ARBA00023268"/>
    </source>
</evidence>
<dbReference type="InterPro" id="IPR012319">
    <property type="entry name" value="FPG_cat"/>
</dbReference>
<evidence type="ECO:0000313" key="11">
    <source>
        <dbReference type="EMBL" id="AUB60295.1"/>
    </source>
</evidence>
<dbReference type="GO" id="GO:0008534">
    <property type="term" value="F:oxidized purine nucleobase lesion DNA N-glycosylase activity"/>
    <property type="evidence" value="ECO:0007669"/>
    <property type="project" value="UniProtKB-EC"/>
</dbReference>
<dbReference type="RefSeq" id="WP_100906922.1">
    <property type="nucleotide sequence ID" value="NZ_CP017768.1"/>
</dbReference>
<keyword evidence="3" id="KW-0227">DNA damage</keyword>
<dbReference type="Proteomes" id="UP000586031">
    <property type="component" value="Unassembled WGS sequence"/>
</dbReference>
<dbReference type="Pfam" id="PF06831">
    <property type="entry name" value="H2TH"/>
    <property type="match status" value="1"/>
</dbReference>
<evidence type="ECO:0000256" key="5">
    <source>
        <dbReference type="ARBA" id="ARBA00023125"/>
    </source>
</evidence>
<dbReference type="EMBL" id="CP017768">
    <property type="protein sequence ID" value="AUB60295.1"/>
    <property type="molecule type" value="Genomic_DNA"/>
</dbReference>
<dbReference type="EMBL" id="DUHE01000187">
    <property type="protein sequence ID" value="HII84534.1"/>
    <property type="molecule type" value="Genomic_DNA"/>
</dbReference>
<evidence type="ECO:0000259" key="10">
    <source>
        <dbReference type="PROSITE" id="PS51068"/>
    </source>
</evidence>
<dbReference type="PANTHER" id="PTHR22993:SF9">
    <property type="entry name" value="FORMAMIDOPYRIMIDINE-DNA GLYCOSYLASE"/>
    <property type="match status" value="1"/>
</dbReference>
<dbReference type="Gene3D" id="3.20.190.10">
    <property type="entry name" value="MutM-like, N-terminal"/>
    <property type="match status" value="1"/>
</dbReference>
<keyword evidence="14" id="KW-1185">Reference proteome</keyword>
<keyword evidence="8" id="KW-0511">Multifunctional enzyme</keyword>
<comment type="catalytic activity">
    <reaction evidence="1">
        <text>Hydrolysis of DNA containing ring-opened 7-methylguanine residues, releasing 2,6-diamino-4-hydroxy-5-(N-methyl)formamidopyrimidine.</text>
        <dbReference type="EC" id="3.2.2.23"/>
    </reaction>
</comment>
<dbReference type="Gene3D" id="1.10.8.50">
    <property type="match status" value="1"/>
</dbReference>
<dbReference type="Pfam" id="PF01149">
    <property type="entry name" value="Fapy_DNA_glyco"/>
    <property type="match status" value="1"/>
</dbReference>
<dbReference type="AlphaFoldDB" id="A0A2H4VQC3"/>
<reference evidence="13 15" key="3">
    <citation type="submission" date="2020-04" db="EMBL/GenBank/DDBJ databases">
        <title>Draft genome of Methanobacterium subterraneum isolated from animal feces.</title>
        <authorList>
            <person name="Ouboter H.T."/>
            <person name="Berger S."/>
            <person name="Gungor E."/>
            <person name="Jetten M.S.M."/>
            <person name="Welte C.U."/>
        </authorList>
    </citation>
    <scope>NUCLEOTIDE SEQUENCE [LARGE SCALE GENOMIC DNA]</scope>
    <source>
        <strain evidence="13">HO_2020</strain>
    </source>
</reference>
<dbReference type="GO" id="GO:0016829">
    <property type="term" value="F:lyase activity"/>
    <property type="evidence" value="ECO:0007669"/>
    <property type="project" value="UniProtKB-KW"/>
</dbReference>
<dbReference type="InterPro" id="IPR010979">
    <property type="entry name" value="Ribosomal_uS13-like_H2TH"/>
</dbReference>
<dbReference type="SUPFAM" id="SSF81624">
    <property type="entry name" value="N-terminal domain of MutM-like DNA repair proteins"/>
    <property type="match status" value="1"/>
</dbReference>
<proteinExistence type="inferred from homology"/>
<dbReference type="GeneID" id="35122685"/>
<dbReference type="Proteomes" id="UP000591058">
    <property type="component" value="Unassembled WGS sequence"/>
</dbReference>
<evidence type="ECO:0000256" key="3">
    <source>
        <dbReference type="ARBA" id="ARBA00022763"/>
    </source>
</evidence>
<dbReference type="SMART" id="SM00898">
    <property type="entry name" value="Fapy_DNA_glyco"/>
    <property type="match status" value="1"/>
</dbReference>
<dbReference type="InterPro" id="IPR015886">
    <property type="entry name" value="H2TH_FPG"/>
</dbReference>
<dbReference type="SUPFAM" id="SSF46946">
    <property type="entry name" value="S13-like H2TH domain"/>
    <property type="match status" value="1"/>
</dbReference>
<evidence type="ECO:0000256" key="2">
    <source>
        <dbReference type="ARBA" id="ARBA00009409"/>
    </source>
</evidence>
<sequence length="260" mass="29881">MPELPSVETFKRYFDKTSLLQPITAVTVISPEILVGTSTTQMRESLEGHEFIESLRYGKYLFGKLDNELFLIMHFGMTGFLHYDKKNSSRYPRLLIKFSSGNFLSFDDARKFGKLGLTRNPIEFIKSRGLGPDALEVNYEDFRKILQGKKGMMKSLLLNQNILAGIGNLYADEILYQSRVHPMTPANLLNDPEWERVFSAMKKVLQKAIDHHDKIESLPESYILPHRHKGGECPEGYPLKIIKVGGRTTFLCPHRQKMRK</sequence>
<dbReference type="EMBL" id="JABBYL010000006">
    <property type="protein sequence ID" value="NMO08492.1"/>
    <property type="molecule type" value="Genomic_DNA"/>
</dbReference>
<feature type="domain" description="Formamidopyrimidine-DNA glycosylase catalytic" evidence="10">
    <location>
        <begin position="2"/>
        <end position="113"/>
    </location>
</feature>
<keyword evidence="4" id="KW-0378">Hydrolase</keyword>